<dbReference type="EC" id="3.1.-.-" evidence="8"/>
<dbReference type="InterPro" id="IPR050556">
    <property type="entry name" value="Type_II_TA_system_RNase"/>
</dbReference>
<keyword evidence="9" id="KW-1185">Reference proteome</keyword>
<accession>A0A7W9SQB2</accession>
<evidence type="ECO:0000256" key="1">
    <source>
        <dbReference type="ARBA" id="ARBA00001946"/>
    </source>
</evidence>
<keyword evidence="8" id="KW-0255">Endonuclease</keyword>
<dbReference type="Gene3D" id="3.40.50.1010">
    <property type="entry name" value="5'-nuclease"/>
    <property type="match status" value="1"/>
</dbReference>
<evidence type="ECO:0000313" key="8">
    <source>
        <dbReference type="EMBL" id="MBB6050826.1"/>
    </source>
</evidence>
<evidence type="ECO:0000313" key="9">
    <source>
        <dbReference type="Proteomes" id="UP000520814"/>
    </source>
</evidence>
<dbReference type="Proteomes" id="UP000520814">
    <property type="component" value="Unassembled WGS sequence"/>
</dbReference>
<evidence type="ECO:0000256" key="7">
    <source>
        <dbReference type="ARBA" id="ARBA00038093"/>
    </source>
</evidence>
<keyword evidence="2" id="KW-1277">Toxin-antitoxin system</keyword>
<dbReference type="AlphaFoldDB" id="A0A7W9SQB2"/>
<dbReference type="GO" id="GO:0016787">
    <property type="term" value="F:hydrolase activity"/>
    <property type="evidence" value="ECO:0007669"/>
    <property type="project" value="UniProtKB-KW"/>
</dbReference>
<evidence type="ECO:0000256" key="2">
    <source>
        <dbReference type="ARBA" id="ARBA00022649"/>
    </source>
</evidence>
<comment type="caution">
    <text evidence="8">The sequence shown here is derived from an EMBL/GenBank/DDBJ whole genome shotgun (WGS) entry which is preliminary data.</text>
</comment>
<evidence type="ECO:0000256" key="6">
    <source>
        <dbReference type="ARBA" id="ARBA00022842"/>
    </source>
</evidence>
<comment type="cofactor">
    <cofactor evidence="1">
        <name>Mg(2+)</name>
        <dbReference type="ChEBI" id="CHEBI:18420"/>
    </cofactor>
</comment>
<gene>
    <name evidence="8" type="ORF">HNQ39_002617</name>
</gene>
<dbReference type="PANTHER" id="PTHR33653">
    <property type="entry name" value="RIBONUCLEASE VAPC2"/>
    <property type="match status" value="1"/>
</dbReference>
<evidence type="ECO:0000256" key="3">
    <source>
        <dbReference type="ARBA" id="ARBA00022722"/>
    </source>
</evidence>
<sequence>MIYLLDTDHLSLWQRGGEEGIRVRNRIRQLAPDDYGITVVTYAEQAQGWLAAVSRAKSPEAEVRAFGQMQQSLRFCTAFAIWGFTENAASIFTRLRQAGVRIGTQDLRIASIALANGATLLTCNLSDFEKVPGLTVEDWSREASN</sequence>
<dbReference type="SUPFAM" id="SSF88723">
    <property type="entry name" value="PIN domain-like"/>
    <property type="match status" value="1"/>
</dbReference>
<dbReference type="CDD" id="cd09881">
    <property type="entry name" value="PIN_VapC4-5_FitB-like"/>
    <property type="match status" value="1"/>
</dbReference>
<keyword evidence="6" id="KW-0460">Magnesium</keyword>
<dbReference type="RefSeq" id="WP_184196481.1">
    <property type="nucleotide sequence ID" value="NZ_JACHGW010000002.1"/>
</dbReference>
<organism evidence="8 9">
    <name type="scientific">Armatimonas rosea</name>
    <dbReference type="NCBI Taxonomy" id="685828"/>
    <lineage>
        <taxon>Bacteria</taxon>
        <taxon>Bacillati</taxon>
        <taxon>Armatimonadota</taxon>
        <taxon>Armatimonadia</taxon>
        <taxon>Armatimonadales</taxon>
        <taxon>Armatimonadaceae</taxon>
        <taxon>Armatimonas</taxon>
    </lineage>
</organism>
<keyword evidence="3" id="KW-0540">Nuclease</keyword>
<evidence type="ECO:0000256" key="4">
    <source>
        <dbReference type="ARBA" id="ARBA00022723"/>
    </source>
</evidence>
<protein>
    <submittedName>
        <fullName evidence="8">tRNA(fMet)-specific endonuclease VapC</fullName>
        <ecNumber evidence="8">3.1.-.-</ecNumber>
    </submittedName>
</protein>
<dbReference type="GO" id="GO:0004519">
    <property type="term" value="F:endonuclease activity"/>
    <property type="evidence" value="ECO:0007669"/>
    <property type="project" value="UniProtKB-KW"/>
</dbReference>
<dbReference type="EMBL" id="JACHGW010000002">
    <property type="protein sequence ID" value="MBB6050826.1"/>
    <property type="molecule type" value="Genomic_DNA"/>
</dbReference>
<keyword evidence="4" id="KW-0479">Metal-binding</keyword>
<keyword evidence="5 8" id="KW-0378">Hydrolase</keyword>
<comment type="similarity">
    <text evidence="7">Belongs to the PINc/VapC protein family.</text>
</comment>
<dbReference type="InterPro" id="IPR029060">
    <property type="entry name" value="PIN-like_dom_sf"/>
</dbReference>
<dbReference type="PANTHER" id="PTHR33653:SF1">
    <property type="entry name" value="RIBONUCLEASE VAPC2"/>
    <property type="match status" value="1"/>
</dbReference>
<dbReference type="GO" id="GO:0046872">
    <property type="term" value="F:metal ion binding"/>
    <property type="evidence" value="ECO:0007669"/>
    <property type="project" value="UniProtKB-KW"/>
</dbReference>
<reference evidence="8 9" key="1">
    <citation type="submission" date="2020-08" db="EMBL/GenBank/DDBJ databases">
        <title>Genomic Encyclopedia of Type Strains, Phase IV (KMG-IV): sequencing the most valuable type-strain genomes for metagenomic binning, comparative biology and taxonomic classification.</title>
        <authorList>
            <person name="Goeker M."/>
        </authorList>
    </citation>
    <scope>NUCLEOTIDE SEQUENCE [LARGE SCALE GENOMIC DNA]</scope>
    <source>
        <strain evidence="8 9">DSM 23562</strain>
    </source>
</reference>
<proteinExistence type="inferred from homology"/>
<evidence type="ECO:0000256" key="5">
    <source>
        <dbReference type="ARBA" id="ARBA00022801"/>
    </source>
</evidence>
<name>A0A7W9SQB2_ARMRO</name>